<dbReference type="AlphaFoldDB" id="A0A0A2AM19"/>
<evidence type="ECO:0000313" key="1">
    <source>
        <dbReference type="EMBL" id="KGG01862.1"/>
    </source>
</evidence>
<dbReference type="STRING" id="167548.EU98_0890"/>
<name>A0A0A2AM19_PROMR</name>
<gene>
    <name evidence="1" type="ORF">EU98_0890</name>
</gene>
<comment type="caution">
    <text evidence="1">The sequence shown here is derived from an EMBL/GenBank/DDBJ whole genome shotgun (WGS) entry which is preliminary data.</text>
</comment>
<accession>A0A0A2AM19</accession>
<organism evidence="1 2">
    <name type="scientific">Prochlorococcus marinus str. MIT 9314</name>
    <dbReference type="NCBI Taxonomy" id="167548"/>
    <lineage>
        <taxon>Bacteria</taxon>
        <taxon>Bacillati</taxon>
        <taxon>Cyanobacteriota</taxon>
        <taxon>Cyanophyceae</taxon>
        <taxon>Synechococcales</taxon>
        <taxon>Prochlorococcaceae</taxon>
        <taxon>Prochlorococcus</taxon>
    </lineage>
</organism>
<sequence length="38" mass="4372">MRFVNLITLNLNIQYKNNISKNTSLGSFCEISFFSSNL</sequence>
<dbReference type="Proteomes" id="UP000030533">
    <property type="component" value="Unassembled WGS sequence"/>
</dbReference>
<dbReference type="EMBL" id="JNAO01000008">
    <property type="protein sequence ID" value="KGG01862.1"/>
    <property type="molecule type" value="Genomic_DNA"/>
</dbReference>
<evidence type="ECO:0000313" key="2">
    <source>
        <dbReference type="Proteomes" id="UP000030533"/>
    </source>
</evidence>
<proteinExistence type="predicted"/>
<reference evidence="2" key="1">
    <citation type="journal article" date="2014" name="Sci. Data">
        <title>Genomes of diverse isolates of the marine cyanobacterium Prochlorococcus.</title>
        <authorList>
            <person name="Biller S."/>
            <person name="Berube P."/>
            <person name="Thompson J."/>
            <person name="Kelly L."/>
            <person name="Roggensack S."/>
            <person name="Awad L."/>
            <person name="Roache-Johnson K."/>
            <person name="Ding H."/>
            <person name="Giovannoni S.J."/>
            <person name="Moore L.R."/>
            <person name="Chisholm S.W."/>
        </authorList>
    </citation>
    <scope>NUCLEOTIDE SEQUENCE [LARGE SCALE GENOMIC DNA]</scope>
    <source>
        <strain evidence="2">MIT 9314</strain>
    </source>
</reference>
<protein>
    <submittedName>
        <fullName evidence="1">Uncharacterized protein</fullName>
    </submittedName>
</protein>